<gene>
    <name evidence="1" type="ORF">HINF_LOCUS66484</name>
    <name evidence="2" type="ORF">HINF_LOCUS8251</name>
</gene>
<dbReference type="AlphaFoldDB" id="A0AA86RI83"/>
<name>A0AA86RI83_9EUKA</name>
<keyword evidence="3" id="KW-1185">Reference proteome</keyword>
<protein>
    <submittedName>
        <fullName evidence="2">Hypothetical_protein</fullName>
    </submittedName>
</protein>
<dbReference type="EMBL" id="CAXDID020000017">
    <property type="protein sequence ID" value="CAL5984741.1"/>
    <property type="molecule type" value="Genomic_DNA"/>
</dbReference>
<evidence type="ECO:0000313" key="3">
    <source>
        <dbReference type="Proteomes" id="UP001642409"/>
    </source>
</evidence>
<evidence type="ECO:0000313" key="1">
    <source>
        <dbReference type="EMBL" id="CAI9978839.1"/>
    </source>
</evidence>
<dbReference type="Proteomes" id="UP001642409">
    <property type="component" value="Unassembled WGS sequence"/>
</dbReference>
<accession>A0AA86RI83</accession>
<sequence length="110" mass="12518">MYTIFETLHFHPLERKECGEAALIARGADTRPNVHPRQPGSQHGGDVFVQSTVVHIFISISMILYIQTRFSHSDPIQSYSQSSQLEVDCSIKCNISEVIFEQFVNIVEHE</sequence>
<organism evidence="1">
    <name type="scientific">Hexamita inflata</name>
    <dbReference type="NCBI Taxonomy" id="28002"/>
    <lineage>
        <taxon>Eukaryota</taxon>
        <taxon>Metamonada</taxon>
        <taxon>Diplomonadida</taxon>
        <taxon>Hexamitidae</taxon>
        <taxon>Hexamitinae</taxon>
        <taxon>Hexamita</taxon>
    </lineage>
</organism>
<evidence type="ECO:0000313" key="2">
    <source>
        <dbReference type="EMBL" id="CAL5984741.1"/>
    </source>
</evidence>
<reference evidence="2 3" key="2">
    <citation type="submission" date="2024-07" db="EMBL/GenBank/DDBJ databases">
        <authorList>
            <person name="Akdeniz Z."/>
        </authorList>
    </citation>
    <scope>NUCLEOTIDE SEQUENCE [LARGE SCALE GENOMIC DNA]</scope>
</reference>
<comment type="caution">
    <text evidence="1">The sequence shown here is derived from an EMBL/GenBank/DDBJ whole genome shotgun (WGS) entry which is preliminary data.</text>
</comment>
<reference evidence="1" key="1">
    <citation type="submission" date="2023-06" db="EMBL/GenBank/DDBJ databases">
        <authorList>
            <person name="Kurt Z."/>
        </authorList>
    </citation>
    <scope>NUCLEOTIDE SEQUENCE</scope>
</reference>
<proteinExistence type="predicted"/>
<dbReference type="EMBL" id="CATOUU010001186">
    <property type="protein sequence ID" value="CAI9978839.1"/>
    <property type="molecule type" value="Genomic_DNA"/>
</dbReference>